<feature type="domain" description="3-octaprenyl-4-hydroxybenzoate carboxy-lyase-like C-terminal" evidence="4">
    <location>
        <begin position="323"/>
        <end position="445"/>
    </location>
</feature>
<evidence type="ECO:0000259" key="2">
    <source>
        <dbReference type="Pfam" id="PF01977"/>
    </source>
</evidence>
<dbReference type="PANTHER" id="PTHR30108:SF17">
    <property type="entry name" value="FERULIC ACID DECARBOXYLASE 1"/>
    <property type="match status" value="1"/>
</dbReference>
<dbReference type="InterPro" id="IPR002830">
    <property type="entry name" value="UbiD"/>
</dbReference>
<dbReference type="EMBL" id="UOYO01000010">
    <property type="protein sequence ID" value="VAY86359.1"/>
    <property type="molecule type" value="Genomic_DNA"/>
</dbReference>
<dbReference type="GO" id="GO:0006744">
    <property type="term" value="P:ubiquinone biosynthetic process"/>
    <property type="evidence" value="ECO:0007669"/>
    <property type="project" value="TreeGrafter"/>
</dbReference>
<comment type="similarity">
    <text evidence="1">Belongs to the UbiD family.</text>
</comment>
<evidence type="ECO:0000259" key="4">
    <source>
        <dbReference type="Pfam" id="PF20696"/>
    </source>
</evidence>
<dbReference type="Gene3D" id="3.40.1670.10">
    <property type="entry name" value="UbiD C-terminal domain-like"/>
    <property type="match status" value="1"/>
</dbReference>
<dbReference type="InterPro" id="IPR048304">
    <property type="entry name" value="UbiD_Rift_dom"/>
</dbReference>
<evidence type="ECO:0000313" key="5">
    <source>
        <dbReference type="EMBL" id="VAY86359.1"/>
    </source>
</evidence>
<protein>
    <submittedName>
        <fullName evidence="5">UbiD family decarboxylase associated with menaquinone via futalosine</fullName>
    </submittedName>
</protein>
<reference evidence="5" key="1">
    <citation type="submission" date="2018-10" db="EMBL/GenBank/DDBJ databases">
        <authorList>
            <person name="Aoki K."/>
        </authorList>
    </citation>
    <scope>NUCLEOTIDE SEQUENCE</scope>
</reference>
<proteinExistence type="inferred from homology"/>
<gene>
    <name evidence="5" type="ORF">MNB_ARC-1_277</name>
</gene>
<dbReference type="InterPro" id="IPR049383">
    <property type="entry name" value="UbiD-like_N"/>
</dbReference>
<dbReference type="InterPro" id="IPR022390">
    <property type="entry name" value="HBDC"/>
</dbReference>
<feature type="domain" description="3-octaprenyl-4-hydroxybenzoate carboxy-lyase-like Rift-related" evidence="2">
    <location>
        <begin position="120"/>
        <end position="318"/>
    </location>
</feature>
<dbReference type="AlphaFoldDB" id="A0A3B1E489"/>
<dbReference type="NCBIfam" id="TIGR00148">
    <property type="entry name" value="UbiD family decarboxylase"/>
    <property type="match status" value="1"/>
</dbReference>
<evidence type="ECO:0000259" key="3">
    <source>
        <dbReference type="Pfam" id="PF20695"/>
    </source>
</evidence>
<dbReference type="GO" id="GO:0005829">
    <property type="term" value="C:cytosol"/>
    <property type="evidence" value="ECO:0007669"/>
    <property type="project" value="TreeGrafter"/>
</dbReference>
<dbReference type="Pfam" id="PF20696">
    <property type="entry name" value="UbiD_C"/>
    <property type="match status" value="1"/>
</dbReference>
<dbReference type="Pfam" id="PF01977">
    <property type="entry name" value="UbiD"/>
    <property type="match status" value="1"/>
</dbReference>
<evidence type="ECO:0000256" key="1">
    <source>
        <dbReference type="ARBA" id="ARBA00010021"/>
    </source>
</evidence>
<dbReference type="SUPFAM" id="SSF143968">
    <property type="entry name" value="UbiD C-terminal domain-like"/>
    <property type="match status" value="2"/>
</dbReference>
<feature type="domain" description="3-octaprenyl-4-hydroxybenzoate carboxy-lyase-like N-terminal" evidence="3">
    <location>
        <begin position="7"/>
        <end position="89"/>
    </location>
</feature>
<sequence length="604" mass="68615">MNDLVLDLKKKNLITIIDDEVDIYLEVAHIAYVKIKQENAKVLLFTNPVDKKNNVKFDTPVMINLFSSMEMIKEIFGDVDAICDEISALLKPSAPSGLIDKLSMFSYLFSLKSIFPKRLKNRGACQEIVYKDSNVDLFKLPILTTWEGDSAPFITMGQVYAQSLDGKRKNLGMYRLQVHSKNKLGLHFQIHKDSNSFLNEYKQHGIKMPISIAIGGDPLYTWCATAPLPPGIFELLLYGFIKKTPAKLVKCLTNDLYVPNDADFVIEGLVDIDRLLPEGPFGDHTGYYTPQEPYPLLDVTCITSKKNPIYLATVVGKPPLEDKYMGYPTERIFLPLLKMTAPHLIDYYMPENGVFHNLILASISPQYPSHAKQIMHSFWGIGQMSFVKHAIFVNEKAPKLQDTEAITEHILNRFSKKSMLISYGVCDALDHSSNIANEGGKLGIDVVDDVVLNFDFDLLQDKDLLEKMQKITKVVKSLKQYKTNTKNPICVISVDKNQNQKEIFDLLKPLVTNIRILVSVDNNCNNLNYPYMLLWRVVNNIDAQRDIVTYKDSVFIDGTNKNKLDGFNRVWPPDTNCTKEVIDSLSKRGLIDIDKNFIEQFGIY</sequence>
<accession>A0A3B1E489</accession>
<dbReference type="PANTHER" id="PTHR30108">
    <property type="entry name" value="3-OCTAPRENYL-4-HYDROXYBENZOATE CARBOXY-LYASE-RELATED"/>
    <property type="match status" value="1"/>
</dbReference>
<dbReference type="SUPFAM" id="SSF50475">
    <property type="entry name" value="FMN-binding split barrel"/>
    <property type="match status" value="1"/>
</dbReference>
<name>A0A3B1E489_9ZZZZ</name>
<dbReference type="GO" id="GO:0008694">
    <property type="term" value="F:4-hydroxy-3-polyprenylbenzoate decarboxylase activity"/>
    <property type="evidence" value="ECO:0007669"/>
    <property type="project" value="TreeGrafter"/>
</dbReference>
<dbReference type="Pfam" id="PF20695">
    <property type="entry name" value="UbiD_N"/>
    <property type="match status" value="1"/>
</dbReference>
<dbReference type="NCBIfam" id="TIGR03701">
    <property type="entry name" value="mena_SCO4490"/>
    <property type="match status" value="1"/>
</dbReference>
<organism evidence="5">
    <name type="scientific">hydrothermal vent metagenome</name>
    <dbReference type="NCBI Taxonomy" id="652676"/>
    <lineage>
        <taxon>unclassified sequences</taxon>
        <taxon>metagenomes</taxon>
        <taxon>ecological metagenomes</taxon>
    </lineage>
</organism>
<dbReference type="InterPro" id="IPR049381">
    <property type="entry name" value="UbiD-like_C"/>
</dbReference>